<keyword evidence="4" id="KW-0378">Hydrolase</keyword>
<comment type="caution">
    <text evidence="11">The sequence shown here is derived from an EMBL/GenBank/DDBJ whole genome shotgun (WGS) entry which is preliminary data.</text>
</comment>
<gene>
    <name evidence="11" type="ORF">DAPK24_017400</name>
</gene>
<name>A0AAV5R1M0_PICKL</name>
<evidence type="ECO:0000256" key="7">
    <source>
        <dbReference type="ARBA" id="ARBA00023268"/>
    </source>
</evidence>
<evidence type="ECO:0000256" key="8">
    <source>
        <dbReference type="ARBA" id="ARBA00023295"/>
    </source>
</evidence>
<dbReference type="Pfam" id="PF00730">
    <property type="entry name" value="HhH-GPD"/>
    <property type="match status" value="1"/>
</dbReference>
<dbReference type="GO" id="GO:0034039">
    <property type="term" value="F:8-oxo-7,8-dihydroguanine DNA N-glycosylase activity"/>
    <property type="evidence" value="ECO:0007669"/>
    <property type="project" value="TreeGrafter"/>
</dbReference>
<keyword evidence="6" id="KW-0456">Lyase</keyword>
<dbReference type="GO" id="GO:0006289">
    <property type="term" value="P:nucleotide-excision repair"/>
    <property type="evidence" value="ECO:0007669"/>
    <property type="project" value="InterPro"/>
</dbReference>
<dbReference type="EC" id="4.2.99.18" evidence="2"/>
<dbReference type="PANTHER" id="PTHR10242:SF2">
    <property type="entry name" value="N-GLYCOSYLASE_DNA LYASE"/>
    <property type="match status" value="1"/>
</dbReference>
<dbReference type="InterPro" id="IPR052054">
    <property type="entry name" value="Oxidative_DNA_repair_enzyme"/>
</dbReference>
<dbReference type="InterPro" id="IPR023170">
    <property type="entry name" value="HhH_base_excis_C"/>
</dbReference>
<dbReference type="SUPFAM" id="SSF55945">
    <property type="entry name" value="TATA-box binding protein-like"/>
    <property type="match status" value="1"/>
</dbReference>
<evidence type="ECO:0000256" key="9">
    <source>
        <dbReference type="ARBA" id="ARBA00044632"/>
    </source>
</evidence>
<dbReference type="GO" id="GO:0140078">
    <property type="term" value="F:class I DNA-(apurinic or apyrimidinic site) endonuclease activity"/>
    <property type="evidence" value="ECO:0007669"/>
    <property type="project" value="UniProtKB-EC"/>
</dbReference>
<dbReference type="Gene3D" id="3.30.310.40">
    <property type="match status" value="1"/>
</dbReference>
<dbReference type="InterPro" id="IPR003265">
    <property type="entry name" value="HhH-GPD_domain"/>
</dbReference>
<dbReference type="Gene3D" id="1.10.1670.10">
    <property type="entry name" value="Helix-hairpin-Helix base-excision DNA repair enzymes (C-terminal)"/>
    <property type="match status" value="1"/>
</dbReference>
<keyword evidence="7" id="KW-0511">Multifunctional enzyme</keyword>
<dbReference type="GO" id="GO:0006285">
    <property type="term" value="P:base-excision repair, AP site formation"/>
    <property type="evidence" value="ECO:0007669"/>
    <property type="project" value="TreeGrafter"/>
</dbReference>
<dbReference type="Proteomes" id="UP001378960">
    <property type="component" value="Unassembled WGS sequence"/>
</dbReference>
<evidence type="ECO:0000256" key="1">
    <source>
        <dbReference type="ARBA" id="ARBA00010679"/>
    </source>
</evidence>
<dbReference type="CDD" id="cd00056">
    <property type="entry name" value="ENDO3c"/>
    <property type="match status" value="1"/>
</dbReference>
<organism evidence="11 12">
    <name type="scientific">Pichia kluyveri</name>
    <name type="common">Yeast</name>
    <dbReference type="NCBI Taxonomy" id="36015"/>
    <lineage>
        <taxon>Eukaryota</taxon>
        <taxon>Fungi</taxon>
        <taxon>Dikarya</taxon>
        <taxon>Ascomycota</taxon>
        <taxon>Saccharomycotina</taxon>
        <taxon>Pichiomycetes</taxon>
        <taxon>Pichiales</taxon>
        <taxon>Pichiaceae</taxon>
        <taxon>Pichia</taxon>
    </lineage>
</organism>
<dbReference type="InterPro" id="IPR012904">
    <property type="entry name" value="OGG_N"/>
</dbReference>
<dbReference type="AlphaFoldDB" id="A0AAV5R1M0"/>
<evidence type="ECO:0000256" key="2">
    <source>
        <dbReference type="ARBA" id="ARBA00012720"/>
    </source>
</evidence>
<reference evidence="11 12" key="1">
    <citation type="journal article" date="2023" name="Elife">
        <title>Identification of key yeast species and microbe-microbe interactions impacting larval growth of Drosophila in the wild.</title>
        <authorList>
            <person name="Mure A."/>
            <person name="Sugiura Y."/>
            <person name="Maeda R."/>
            <person name="Honda K."/>
            <person name="Sakurai N."/>
            <person name="Takahashi Y."/>
            <person name="Watada M."/>
            <person name="Katoh T."/>
            <person name="Gotoh A."/>
            <person name="Gotoh Y."/>
            <person name="Taniguchi I."/>
            <person name="Nakamura K."/>
            <person name="Hayashi T."/>
            <person name="Katayama T."/>
            <person name="Uemura T."/>
            <person name="Hattori Y."/>
        </authorList>
    </citation>
    <scope>NUCLEOTIDE SEQUENCE [LARGE SCALE GENOMIC DNA]</scope>
    <source>
        <strain evidence="11 12">PK-24</strain>
    </source>
</reference>
<keyword evidence="5" id="KW-0234">DNA repair</keyword>
<dbReference type="SUPFAM" id="SSF48150">
    <property type="entry name" value="DNA-glycosylase"/>
    <property type="match status" value="1"/>
</dbReference>
<comment type="catalytic activity">
    <reaction evidence="9">
        <text>2'-deoxyribonucleotide-(2'-deoxyribose 5'-phosphate)-2'-deoxyribonucleotide-DNA = a 3'-end 2'-deoxyribonucleotide-(2,3-dehydro-2,3-deoxyribose 5'-phosphate)-DNA + a 5'-end 5'-phospho-2'-deoxyribonucleoside-DNA + H(+)</text>
        <dbReference type="Rhea" id="RHEA:66592"/>
        <dbReference type="Rhea" id="RHEA-COMP:13180"/>
        <dbReference type="Rhea" id="RHEA-COMP:16897"/>
        <dbReference type="Rhea" id="RHEA-COMP:17067"/>
        <dbReference type="ChEBI" id="CHEBI:15378"/>
        <dbReference type="ChEBI" id="CHEBI:136412"/>
        <dbReference type="ChEBI" id="CHEBI:157695"/>
        <dbReference type="ChEBI" id="CHEBI:167181"/>
        <dbReference type="EC" id="4.2.99.18"/>
    </reaction>
</comment>
<keyword evidence="8" id="KW-0326">Glycosidase</keyword>
<protein>
    <recommendedName>
        <fullName evidence="2">DNA-(apurinic or apyrimidinic site) lyase</fullName>
        <ecNumber evidence="2">4.2.99.18</ecNumber>
    </recommendedName>
</protein>
<proteinExistence type="inferred from homology"/>
<dbReference type="InterPro" id="IPR011257">
    <property type="entry name" value="DNA_glycosylase"/>
</dbReference>
<dbReference type="Pfam" id="PF07934">
    <property type="entry name" value="OGG_N"/>
    <property type="match status" value="1"/>
</dbReference>
<accession>A0AAV5R1M0</accession>
<evidence type="ECO:0000256" key="3">
    <source>
        <dbReference type="ARBA" id="ARBA00022763"/>
    </source>
</evidence>
<evidence type="ECO:0000256" key="5">
    <source>
        <dbReference type="ARBA" id="ARBA00023204"/>
    </source>
</evidence>
<dbReference type="SMART" id="SM00478">
    <property type="entry name" value="ENDO3c"/>
    <property type="match status" value="1"/>
</dbReference>
<evidence type="ECO:0000256" key="6">
    <source>
        <dbReference type="ARBA" id="ARBA00023239"/>
    </source>
</evidence>
<dbReference type="GO" id="GO:0003684">
    <property type="term" value="F:damaged DNA binding"/>
    <property type="evidence" value="ECO:0007669"/>
    <property type="project" value="InterPro"/>
</dbReference>
<keyword evidence="12" id="KW-1185">Reference proteome</keyword>
<evidence type="ECO:0000259" key="10">
    <source>
        <dbReference type="SMART" id="SM00478"/>
    </source>
</evidence>
<evidence type="ECO:0000313" key="12">
    <source>
        <dbReference type="Proteomes" id="UP001378960"/>
    </source>
</evidence>
<comment type="similarity">
    <text evidence="1">Belongs to the type-1 OGG1 family.</text>
</comment>
<dbReference type="Gene3D" id="1.10.340.30">
    <property type="entry name" value="Hypothetical protein, domain 2"/>
    <property type="match status" value="1"/>
</dbReference>
<evidence type="ECO:0000256" key="4">
    <source>
        <dbReference type="ARBA" id="ARBA00022801"/>
    </source>
</evidence>
<keyword evidence="3" id="KW-0227">DNA damage</keyword>
<dbReference type="GO" id="GO:0005634">
    <property type="term" value="C:nucleus"/>
    <property type="evidence" value="ECO:0007669"/>
    <property type="project" value="TreeGrafter"/>
</dbReference>
<feature type="domain" description="HhH-GPD" evidence="10">
    <location>
        <begin position="160"/>
        <end position="356"/>
    </location>
</feature>
<evidence type="ECO:0000313" key="11">
    <source>
        <dbReference type="EMBL" id="GMM45165.1"/>
    </source>
</evidence>
<dbReference type="PANTHER" id="PTHR10242">
    <property type="entry name" value="8-OXOGUANINE DNA GLYCOSYLASE"/>
    <property type="match status" value="1"/>
</dbReference>
<sequence length="419" mass="48572">MKWQTLKIAPLELDLPTVLRCGQAFRWRYIDGIWSCALNNKILLLKESLVENTRIIEYSNIPESKDFNIETKTFLESYFNLNVSTLELYIHWSKIDKNIKMPILAESMLNIKEEKFLEIIPTPPPSTRDSPNLEIEETDPSYGVRILSQDPWETLVSFIISSNNNIKRISQLCEVLCMKYGTLLGFHSNVPYYSFPKPIEFYQKYGDINSNIISNEMYSKLETDLRLLGFGYRAKYIAKTVTKMIETPILFEKLNSCDFQTIDKIDRDIICVEFLKQFDGVGPKVADCVALMGCKCHDLVPVDTHVWNILREQYRTEFNNWVDSMDNDDLEINKSILKKSLSNKAVNVKIYPFVKRFFKEFWELKAGWAQGVVFAARVRLDNGINSIEDVSKLLEKVGIDNDEKDEKVSLAGKRRKVMS</sequence>
<dbReference type="EMBL" id="BTGB01000002">
    <property type="protein sequence ID" value="GMM45165.1"/>
    <property type="molecule type" value="Genomic_DNA"/>
</dbReference>